<comment type="subcellular location">
    <subcellularLocation>
        <location evidence="6">Cell membrane</location>
        <topology evidence="6">Multi-pass membrane protein</topology>
    </subcellularLocation>
    <subcellularLocation>
        <location evidence="1">Membrane</location>
    </subcellularLocation>
</comment>
<dbReference type="CDD" id="cd06662">
    <property type="entry name" value="SURF1"/>
    <property type="match status" value="1"/>
</dbReference>
<feature type="compositionally biased region" description="Basic and acidic residues" evidence="7">
    <location>
        <begin position="292"/>
        <end position="301"/>
    </location>
</feature>
<feature type="transmembrane region" description="Helical" evidence="6">
    <location>
        <begin position="31"/>
        <end position="54"/>
    </location>
</feature>
<evidence type="ECO:0000256" key="7">
    <source>
        <dbReference type="SAM" id="MobiDB-lite"/>
    </source>
</evidence>
<dbReference type="PANTHER" id="PTHR23427:SF2">
    <property type="entry name" value="SURFEIT LOCUS PROTEIN 1"/>
    <property type="match status" value="1"/>
</dbReference>
<dbReference type="EMBL" id="JBHSBV010000001">
    <property type="protein sequence ID" value="MFC4200186.1"/>
    <property type="molecule type" value="Genomic_DNA"/>
</dbReference>
<sequence>MSPTRSGAKPGQASPSRAPEPGRAAVPRRGAGSLVCLALAGLLLFCLFFGLGTWQVQRRAWKLDLIARVDRRVHATPVAAPGPSDWPRISADADEYRRVTLQGEWLAGKDTLVKAVTELGGGFWVLTPLRRADGSIVLVNRGFVPEDQRTAAIPPPAAGPVTGLLRVTEPGGAFLRKNDPAAGRWYSRDVAAIAAARGLPAARVAPYFVDAAAVSPAAPGEPTGGLTVIHFYNNHLVYAITWYALALMVAGAAYYVARDERRRRRDPDGGLDDYERGVRDDLSAAPLPAAGRHLEGGPRKE</sequence>
<gene>
    <name evidence="8" type="ORF">ACFOY1_04395</name>
</gene>
<dbReference type="PROSITE" id="PS50895">
    <property type="entry name" value="SURF1"/>
    <property type="match status" value="1"/>
</dbReference>
<name>A0ABV8NTI4_9BURK</name>
<reference evidence="9" key="1">
    <citation type="journal article" date="2019" name="Int. J. Syst. Evol. Microbiol.">
        <title>The Global Catalogue of Microorganisms (GCM) 10K type strain sequencing project: providing services to taxonomists for standard genome sequencing and annotation.</title>
        <authorList>
            <consortium name="The Broad Institute Genomics Platform"/>
            <consortium name="The Broad Institute Genome Sequencing Center for Infectious Disease"/>
            <person name="Wu L."/>
            <person name="Ma J."/>
        </authorList>
    </citation>
    <scope>NUCLEOTIDE SEQUENCE [LARGE SCALE GENOMIC DNA]</scope>
    <source>
        <strain evidence="9">LMG 24813</strain>
    </source>
</reference>
<dbReference type="InterPro" id="IPR045214">
    <property type="entry name" value="Surf1/Surf4"/>
</dbReference>
<dbReference type="PANTHER" id="PTHR23427">
    <property type="entry name" value="SURFEIT LOCUS PROTEIN"/>
    <property type="match status" value="1"/>
</dbReference>
<dbReference type="RefSeq" id="WP_217965248.1">
    <property type="nucleotide sequence ID" value="NZ_JAHTBN010000005.1"/>
</dbReference>
<organism evidence="8 9">
    <name type="scientific">Candidimonas humi</name>
    <dbReference type="NCBI Taxonomy" id="683355"/>
    <lineage>
        <taxon>Bacteria</taxon>
        <taxon>Pseudomonadati</taxon>
        <taxon>Pseudomonadota</taxon>
        <taxon>Betaproteobacteria</taxon>
        <taxon>Burkholderiales</taxon>
        <taxon>Alcaligenaceae</taxon>
        <taxon>Candidimonas</taxon>
    </lineage>
</organism>
<feature type="compositionally biased region" description="Basic and acidic residues" evidence="7">
    <location>
        <begin position="264"/>
        <end position="282"/>
    </location>
</feature>
<keyword evidence="3 6" id="KW-0812">Transmembrane</keyword>
<evidence type="ECO:0000256" key="4">
    <source>
        <dbReference type="ARBA" id="ARBA00022989"/>
    </source>
</evidence>
<evidence type="ECO:0000256" key="1">
    <source>
        <dbReference type="ARBA" id="ARBA00004370"/>
    </source>
</evidence>
<feature type="region of interest" description="Disordered" evidence="7">
    <location>
        <begin position="264"/>
        <end position="301"/>
    </location>
</feature>
<dbReference type="InterPro" id="IPR002994">
    <property type="entry name" value="Surf1/Shy1"/>
</dbReference>
<evidence type="ECO:0000256" key="2">
    <source>
        <dbReference type="ARBA" id="ARBA00007165"/>
    </source>
</evidence>
<protein>
    <recommendedName>
        <fullName evidence="6">SURF1-like protein</fullName>
    </recommendedName>
</protein>
<evidence type="ECO:0000313" key="9">
    <source>
        <dbReference type="Proteomes" id="UP001595848"/>
    </source>
</evidence>
<keyword evidence="4 6" id="KW-1133">Transmembrane helix</keyword>
<evidence type="ECO:0000256" key="6">
    <source>
        <dbReference type="RuleBase" id="RU363076"/>
    </source>
</evidence>
<dbReference type="Pfam" id="PF02104">
    <property type="entry name" value="SURF1"/>
    <property type="match status" value="1"/>
</dbReference>
<keyword evidence="9" id="KW-1185">Reference proteome</keyword>
<comment type="similarity">
    <text evidence="2 6">Belongs to the SURF1 family.</text>
</comment>
<keyword evidence="5 6" id="KW-0472">Membrane</keyword>
<evidence type="ECO:0000313" key="8">
    <source>
        <dbReference type="EMBL" id="MFC4200186.1"/>
    </source>
</evidence>
<keyword evidence="6" id="KW-1003">Cell membrane</keyword>
<evidence type="ECO:0000256" key="3">
    <source>
        <dbReference type="ARBA" id="ARBA00022692"/>
    </source>
</evidence>
<evidence type="ECO:0000256" key="5">
    <source>
        <dbReference type="ARBA" id="ARBA00023136"/>
    </source>
</evidence>
<accession>A0ABV8NTI4</accession>
<feature type="transmembrane region" description="Helical" evidence="6">
    <location>
        <begin position="236"/>
        <end position="257"/>
    </location>
</feature>
<comment type="caution">
    <text evidence="8">The sequence shown here is derived from an EMBL/GenBank/DDBJ whole genome shotgun (WGS) entry which is preliminary data.</text>
</comment>
<proteinExistence type="inferred from homology"/>
<feature type="region of interest" description="Disordered" evidence="7">
    <location>
        <begin position="1"/>
        <end position="25"/>
    </location>
</feature>
<dbReference type="Proteomes" id="UP001595848">
    <property type="component" value="Unassembled WGS sequence"/>
</dbReference>